<evidence type="ECO:0000313" key="3">
    <source>
        <dbReference type="Proteomes" id="UP000054549"/>
    </source>
</evidence>
<dbReference type="AlphaFoldDB" id="A0A0C2XCN9"/>
<accession>A0A0C2XCN9</accession>
<dbReference type="Proteomes" id="UP000054549">
    <property type="component" value="Unassembled WGS sequence"/>
</dbReference>
<keyword evidence="3" id="KW-1185">Reference proteome</keyword>
<feature type="compositionally biased region" description="Polar residues" evidence="1">
    <location>
        <begin position="35"/>
        <end position="44"/>
    </location>
</feature>
<proteinExistence type="predicted"/>
<feature type="compositionally biased region" description="Basic and acidic residues" evidence="1">
    <location>
        <begin position="1"/>
        <end position="18"/>
    </location>
</feature>
<organism evidence="2 3">
    <name type="scientific">Amanita muscaria (strain Koide BX008)</name>
    <dbReference type="NCBI Taxonomy" id="946122"/>
    <lineage>
        <taxon>Eukaryota</taxon>
        <taxon>Fungi</taxon>
        <taxon>Dikarya</taxon>
        <taxon>Basidiomycota</taxon>
        <taxon>Agaricomycotina</taxon>
        <taxon>Agaricomycetes</taxon>
        <taxon>Agaricomycetidae</taxon>
        <taxon>Agaricales</taxon>
        <taxon>Pluteineae</taxon>
        <taxon>Amanitaceae</taxon>
        <taxon>Amanita</taxon>
    </lineage>
</organism>
<evidence type="ECO:0000256" key="1">
    <source>
        <dbReference type="SAM" id="MobiDB-lite"/>
    </source>
</evidence>
<feature type="compositionally biased region" description="Low complexity" evidence="1">
    <location>
        <begin position="45"/>
        <end position="55"/>
    </location>
</feature>
<reference evidence="2 3" key="1">
    <citation type="submission" date="2014-04" db="EMBL/GenBank/DDBJ databases">
        <title>Evolutionary Origins and Diversification of the Mycorrhizal Mutualists.</title>
        <authorList>
            <consortium name="DOE Joint Genome Institute"/>
            <consortium name="Mycorrhizal Genomics Consortium"/>
            <person name="Kohler A."/>
            <person name="Kuo A."/>
            <person name="Nagy L.G."/>
            <person name="Floudas D."/>
            <person name="Copeland A."/>
            <person name="Barry K.W."/>
            <person name="Cichocki N."/>
            <person name="Veneault-Fourrey C."/>
            <person name="LaButti K."/>
            <person name="Lindquist E.A."/>
            <person name="Lipzen A."/>
            <person name="Lundell T."/>
            <person name="Morin E."/>
            <person name="Murat C."/>
            <person name="Riley R."/>
            <person name="Ohm R."/>
            <person name="Sun H."/>
            <person name="Tunlid A."/>
            <person name="Henrissat B."/>
            <person name="Grigoriev I.V."/>
            <person name="Hibbett D.S."/>
            <person name="Martin F."/>
        </authorList>
    </citation>
    <scope>NUCLEOTIDE SEQUENCE [LARGE SCALE GENOMIC DNA]</scope>
    <source>
        <strain evidence="2 3">Koide BX008</strain>
    </source>
</reference>
<protein>
    <submittedName>
        <fullName evidence="2">Uncharacterized protein</fullName>
    </submittedName>
</protein>
<dbReference type="EMBL" id="KN818233">
    <property type="protein sequence ID" value="KIL67181.1"/>
    <property type="molecule type" value="Genomic_DNA"/>
</dbReference>
<feature type="region of interest" description="Disordered" evidence="1">
    <location>
        <begin position="1"/>
        <end position="90"/>
    </location>
</feature>
<gene>
    <name evidence="2" type="ORF">M378DRAFT_197293</name>
</gene>
<dbReference type="HOGENOM" id="CLU_1948286_0_0_1"/>
<dbReference type="InParanoid" id="A0A0C2XCN9"/>
<name>A0A0C2XCN9_AMAMK</name>
<sequence>MDVSKEDRFSVVEAKASDDEHDPSDAALPWIEISSGDQTTEQVLPSSPSDSSDVSTPNADGPSDTEVPEEEPFMIITPEQSSSPVNDSPVEVATDDYELVGDVPQPGTTLEAISVDETETKMEVDDSTS</sequence>
<evidence type="ECO:0000313" key="2">
    <source>
        <dbReference type="EMBL" id="KIL67181.1"/>
    </source>
</evidence>